<reference evidence="1" key="1">
    <citation type="submission" date="2021-06" db="EMBL/GenBank/DDBJ databases">
        <authorList>
            <person name="Kallberg Y."/>
            <person name="Tangrot J."/>
            <person name="Rosling A."/>
        </authorList>
    </citation>
    <scope>NUCLEOTIDE SEQUENCE</scope>
    <source>
        <strain evidence="1">FL966</strain>
    </source>
</reference>
<evidence type="ECO:0000313" key="2">
    <source>
        <dbReference type="Proteomes" id="UP000789759"/>
    </source>
</evidence>
<sequence length="67" mass="7643">KATLQAVMILSNMLKRMPSVTGCSFELYEKKIDDSQWCLTVKNANYNHKASENISGHPFSHQLNEED</sequence>
<keyword evidence="2" id="KW-1185">Reference proteome</keyword>
<feature type="non-terminal residue" evidence="1">
    <location>
        <position position="67"/>
    </location>
</feature>
<dbReference type="Proteomes" id="UP000789759">
    <property type="component" value="Unassembled WGS sequence"/>
</dbReference>
<protein>
    <submittedName>
        <fullName evidence="1">9684_t:CDS:1</fullName>
    </submittedName>
</protein>
<evidence type="ECO:0000313" key="1">
    <source>
        <dbReference type="EMBL" id="CAG8759240.1"/>
    </source>
</evidence>
<organism evidence="1 2">
    <name type="scientific">Cetraspora pellucida</name>
    <dbReference type="NCBI Taxonomy" id="1433469"/>
    <lineage>
        <taxon>Eukaryota</taxon>
        <taxon>Fungi</taxon>
        <taxon>Fungi incertae sedis</taxon>
        <taxon>Mucoromycota</taxon>
        <taxon>Glomeromycotina</taxon>
        <taxon>Glomeromycetes</taxon>
        <taxon>Diversisporales</taxon>
        <taxon>Gigasporaceae</taxon>
        <taxon>Cetraspora</taxon>
    </lineage>
</organism>
<dbReference type="AlphaFoldDB" id="A0A9N9J0B2"/>
<dbReference type="EMBL" id="CAJVQA010019465">
    <property type="protein sequence ID" value="CAG8759240.1"/>
    <property type="molecule type" value="Genomic_DNA"/>
</dbReference>
<gene>
    <name evidence="1" type="ORF">CPELLU_LOCUS15202</name>
</gene>
<name>A0A9N9J0B2_9GLOM</name>
<comment type="caution">
    <text evidence="1">The sequence shown here is derived from an EMBL/GenBank/DDBJ whole genome shotgun (WGS) entry which is preliminary data.</text>
</comment>
<accession>A0A9N9J0B2</accession>
<proteinExistence type="predicted"/>